<proteinExistence type="predicted"/>
<dbReference type="Proteomes" id="UP000239203">
    <property type="component" value="Unassembled WGS sequence"/>
</dbReference>
<dbReference type="RefSeq" id="WP_104482657.1">
    <property type="nucleotide sequence ID" value="NZ_CP154825.1"/>
</dbReference>
<evidence type="ECO:0000313" key="2">
    <source>
        <dbReference type="Proteomes" id="UP000239203"/>
    </source>
</evidence>
<dbReference type="AlphaFoldDB" id="A0A2S6GEL0"/>
<dbReference type="EMBL" id="PTIX01000027">
    <property type="protein sequence ID" value="PPK63526.1"/>
    <property type="molecule type" value="Genomic_DNA"/>
</dbReference>
<gene>
    <name evidence="1" type="ORF">CLV40_12753</name>
</gene>
<name>A0A2S6GEL0_9PSEU</name>
<dbReference type="OrthoDB" id="3693617at2"/>
<organism evidence="1 2">
    <name type="scientific">Actinokineospora auranticolor</name>
    <dbReference type="NCBI Taxonomy" id="155976"/>
    <lineage>
        <taxon>Bacteria</taxon>
        <taxon>Bacillati</taxon>
        <taxon>Actinomycetota</taxon>
        <taxon>Actinomycetes</taxon>
        <taxon>Pseudonocardiales</taxon>
        <taxon>Pseudonocardiaceae</taxon>
        <taxon>Actinokineospora</taxon>
    </lineage>
</organism>
<dbReference type="InterPro" id="IPR020132">
    <property type="entry name" value="Gp24/Gp25"/>
</dbReference>
<evidence type="ECO:0000313" key="1">
    <source>
        <dbReference type="EMBL" id="PPK63526.1"/>
    </source>
</evidence>
<dbReference type="Pfam" id="PF17388">
    <property type="entry name" value="GP24_25"/>
    <property type="match status" value="1"/>
</dbReference>
<keyword evidence="2" id="KW-1185">Reference proteome</keyword>
<comment type="caution">
    <text evidence="1">The sequence shown here is derived from an EMBL/GenBank/DDBJ whole genome shotgun (WGS) entry which is preliminary data.</text>
</comment>
<sequence length="120" mass="12635">MSTVIGLDQIRAEARASIQDLTVGLTGGKAVCLRNALRMSKKDRETLTALGERIAVVAEAGDDEDALVAALADVVLLVAETKPTARALLAEIGGDLLTLTGLFRRYQEVCQLPEPSGSIS</sequence>
<protein>
    <submittedName>
        <fullName evidence="1">Uncharacterized protein</fullName>
    </submittedName>
</protein>
<accession>A0A2S6GEL0</accession>
<reference evidence="1 2" key="1">
    <citation type="submission" date="2018-02" db="EMBL/GenBank/DDBJ databases">
        <title>Genomic Encyclopedia of Archaeal and Bacterial Type Strains, Phase II (KMG-II): from individual species to whole genera.</title>
        <authorList>
            <person name="Goeker M."/>
        </authorList>
    </citation>
    <scope>NUCLEOTIDE SEQUENCE [LARGE SCALE GENOMIC DNA]</scope>
    <source>
        <strain evidence="1 2">YU 961-1</strain>
    </source>
</reference>